<protein>
    <recommendedName>
        <fullName evidence="3">TIR domain-containing protein</fullName>
    </recommendedName>
</protein>
<dbReference type="AlphaFoldDB" id="A0A811TA50"/>
<evidence type="ECO:0000313" key="2">
    <source>
        <dbReference type="Proteomes" id="UP000639006"/>
    </source>
</evidence>
<accession>A0A811TA50</accession>
<gene>
    <name evidence="1" type="ORF">DIAAKJNI_00273</name>
</gene>
<dbReference type="SUPFAM" id="SSF52200">
    <property type="entry name" value="Toll/Interleukin receptor TIR domain"/>
    <property type="match status" value="1"/>
</dbReference>
<sequence length="155" mass="17415">MLDATLVTHLGVLQQEELLDLWEDSCIGAGEGWFNKIQEATAKASVAILLVSANFLVSEFIRRKEVPLLLERRFNEGLHIYPVIIRPCAWKQIKWLSQMNLRPKNGRAISGGNEFQIDTDLTTISEEVATIVQKIQKILIEEGVKEPKSFGSPKG</sequence>
<name>A0A811TA50_9EURY</name>
<proteinExistence type="predicted"/>
<dbReference type="EMBL" id="CAJHIQ010000011">
    <property type="protein sequence ID" value="CAD6492329.1"/>
    <property type="molecule type" value="Genomic_DNA"/>
</dbReference>
<comment type="caution">
    <text evidence="1">The sequence shown here is derived from an EMBL/GenBank/DDBJ whole genome shotgun (WGS) entry which is preliminary data.</text>
</comment>
<dbReference type="Proteomes" id="UP000639006">
    <property type="component" value="Unassembled WGS sequence"/>
</dbReference>
<evidence type="ECO:0000313" key="1">
    <source>
        <dbReference type="EMBL" id="CAD6492329.1"/>
    </source>
</evidence>
<reference evidence="1" key="1">
    <citation type="submission" date="2020-10" db="EMBL/GenBank/DDBJ databases">
        <authorList>
            <person name="Hahn C.J."/>
            <person name="Laso-Perez R."/>
            <person name="Vulcano F."/>
            <person name="Vaziourakis K.-M."/>
            <person name="Stokke R."/>
            <person name="Steen I.H."/>
            <person name="Teske A."/>
            <person name="Boetius A."/>
            <person name="Liebeke M."/>
            <person name="Amann R."/>
            <person name="Knittel K."/>
        </authorList>
    </citation>
    <scope>NUCLEOTIDE SEQUENCE</scope>
    <source>
        <strain evidence="1">Gfbio:e3339647-f889-4370-9287-4fb5cb688e4c:AG392M11_GoMArc1</strain>
    </source>
</reference>
<dbReference type="InterPro" id="IPR035897">
    <property type="entry name" value="Toll_tir_struct_dom_sf"/>
</dbReference>
<evidence type="ECO:0008006" key="3">
    <source>
        <dbReference type="Google" id="ProtNLM"/>
    </source>
</evidence>
<dbReference type="Gene3D" id="3.40.50.10140">
    <property type="entry name" value="Toll/interleukin-1 receptor homology (TIR) domain"/>
    <property type="match status" value="1"/>
</dbReference>
<organism evidence="1 2">
    <name type="scientific">Candidatus Argoarchaeum ethanivorans</name>
    <dbReference type="NCBI Taxonomy" id="2608793"/>
    <lineage>
        <taxon>Archaea</taxon>
        <taxon>Methanobacteriati</taxon>
        <taxon>Methanobacteriota</taxon>
        <taxon>Stenosarchaea group</taxon>
        <taxon>Methanomicrobia</taxon>
        <taxon>Methanosarcinales</taxon>
        <taxon>Methanosarcinales incertae sedis</taxon>
        <taxon>GOM Arc I cluster</taxon>
        <taxon>Candidatus Argoarchaeum</taxon>
    </lineage>
</organism>